<dbReference type="SUPFAM" id="SSF52540">
    <property type="entry name" value="P-loop containing nucleoside triphosphate hydrolases"/>
    <property type="match status" value="2"/>
</dbReference>
<keyword evidence="7 11" id="KW-0547">Nucleotide-binding</keyword>
<keyword evidence="8 11" id="KW-0067">ATP-binding</keyword>
<evidence type="ECO:0000256" key="2">
    <source>
        <dbReference type="ARBA" id="ARBA00004533"/>
    </source>
</evidence>
<dbReference type="InterPro" id="IPR017871">
    <property type="entry name" value="ABC_transporter-like_CS"/>
</dbReference>
<dbReference type="CDD" id="cd03215">
    <property type="entry name" value="ABC_Carb_Monos_II"/>
    <property type="match status" value="1"/>
</dbReference>
<evidence type="ECO:0000256" key="5">
    <source>
        <dbReference type="ARBA" id="ARBA00022597"/>
    </source>
</evidence>
<evidence type="ECO:0000256" key="8">
    <source>
        <dbReference type="ARBA" id="ARBA00022840"/>
    </source>
</evidence>
<protein>
    <recommendedName>
        <fullName evidence="11">Ribose/galactose/methyl galactoside import ATP-binding protein</fullName>
        <ecNumber evidence="11">7.5.2.11</ecNumber>
    </recommendedName>
</protein>
<keyword evidence="6" id="KW-0677">Repeat</keyword>
<dbReference type="GO" id="GO:0015749">
    <property type="term" value="P:monosaccharide transmembrane transport"/>
    <property type="evidence" value="ECO:0007669"/>
    <property type="project" value="UniProtKB-ARBA"/>
</dbReference>
<dbReference type="Proteomes" id="UP000216024">
    <property type="component" value="Unassembled WGS sequence"/>
</dbReference>
<sequence length="497" mass="55140">MMGEYILEMVDVVKEFPGVKALKGVDLKVRKGSIHALMGENGAGKSTLMKCLIGIHQMTSGKIIFKGQEVHIKGTSSALNMGISMIHQELTAVTERTVAENIWLGREPLKNRFMIDHKKMKDDTTELLERLHMDIDPDEIMANLTVAKMQMVEIAKAVSFNADIIIMDEPTSALTTKEVDHLFEIINSLKSKGVTIIYISHKMDEIFEICDEITVLRDGEFVGVDFASNLSIDKLISMMVGRELTEMFPKVECEIGETILKVENLSSGSAFSDVSFELKKGEILGFAGLVGAGRTEVVETIFGIRPKTGGKIYIKDKEVEIKEAYDALKHGIFLLTEDRKKQGIFPVLSVKDNMIVSNQENYVKKLSLDHKKIKSDTMEYIDKINVKTPSIETPIKSLSGGNQQKVLVARALLTEPEILIVDEPTRGIDVGAKAEIHTLITNLAAQGRAIIMISSEMPEVLGMSDRVVVMHEGRVTGIVNRSDITQEIVMRYATNSI</sequence>
<dbReference type="PROSITE" id="PS50893">
    <property type="entry name" value="ABC_TRANSPORTER_2"/>
    <property type="match status" value="2"/>
</dbReference>
<dbReference type="InterPro" id="IPR003593">
    <property type="entry name" value="AAA+_ATPase"/>
</dbReference>
<evidence type="ECO:0000313" key="13">
    <source>
        <dbReference type="EMBL" id="PAB56643.1"/>
    </source>
</evidence>
<name>A0A267MCV6_9FIRM</name>
<dbReference type="InterPro" id="IPR050107">
    <property type="entry name" value="ABC_carbohydrate_import_ATPase"/>
</dbReference>
<dbReference type="CDD" id="cd03216">
    <property type="entry name" value="ABC_Carb_Monos_I"/>
    <property type="match status" value="1"/>
</dbReference>
<comment type="catalytic activity">
    <reaction evidence="11">
        <text>D-galactose(out) + ATP + H2O = D-galactose(in) + ADP + phosphate + H(+)</text>
        <dbReference type="Rhea" id="RHEA:60156"/>
        <dbReference type="ChEBI" id="CHEBI:4139"/>
        <dbReference type="ChEBI" id="CHEBI:15377"/>
        <dbReference type="ChEBI" id="CHEBI:15378"/>
        <dbReference type="ChEBI" id="CHEBI:30616"/>
        <dbReference type="ChEBI" id="CHEBI:43474"/>
        <dbReference type="ChEBI" id="CHEBI:456216"/>
        <dbReference type="EC" id="7.5.2.11"/>
    </reaction>
</comment>
<dbReference type="OrthoDB" id="9771863at2"/>
<feature type="domain" description="ABC transporter" evidence="12">
    <location>
        <begin position="254"/>
        <end position="497"/>
    </location>
</feature>
<evidence type="ECO:0000256" key="3">
    <source>
        <dbReference type="ARBA" id="ARBA00022448"/>
    </source>
</evidence>
<comment type="subcellular location">
    <subcellularLocation>
        <location evidence="2">Cell inner membrane</location>
    </subcellularLocation>
    <subcellularLocation>
        <location evidence="1 11">Cell membrane</location>
        <topology evidence="1 11">Peripheral membrane protein</topology>
    </subcellularLocation>
</comment>
<keyword evidence="5 11" id="KW-0762">Sugar transport</keyword>
<keyword evidence="10 11" id="KW-0472">Membrane</keyword>
<evidence type="ECO:0000256" key="1">
    <source>
        <dbReference type="ARBA" id="ARBA00004202"/>
    </source>
</evidence>
<dbReference type="PANTHER" id="PTHR43790">
    <property type="entry name" value="CARBOHYDRATE TRANSPORT ATP-BINDING PROTEIN MG119-RELATED"/>
    <property type="match status" value="1"/>
</dbReference>
<dbReference type="GO" id="GO:0005524">
    <property type="term" value="F:ATP binding"/>
    <property type="evidence" value="ECO:0007669"/>
    <property type="project" value="UniProtKB-UniRule"/>
</dbReference>
<dbReference type="Gene3D" id="3.40.50.300">
    <property type="entry name" value="P-loop containing nucleotide triphosphate hydrolases"/>
    <property type="match status" value="2"/>
</dbReference>
<evidence type="ECO:0000256" key="7">
    <source>
        <dbReference type="ARBA" id="ARBA00022741"/>
    </source>
</evidence>
<keyword evidence="3 11" id="KW-0813">Transport</keyword>
<dbReference type="EC" id="7.5.2.11" evidence="11"/>
<accession>A0A267MCV6</accession>
<dbReference type="InterPro" id="IPR027417">
    <property type="entry name" value="P-loop_NTPase"/>
</dbReference>
<reference evidence="13 14" key="1">
    <citation type="submission" date="2017-06" db="EMBL/GenBank/DDBJ databases">
        <title>Draft genome sequence of anaerobic fermentative bacterium Anaeromicrobium sediminis DY2726D isolated from West Pacific Ocean sediments.</title>
        <authorList>
            <person name="Zeng X."/>
        </authorList>
    </citation>
    <scope>NUCLEOTIDE SEQUENCE [LARGE SCALE GENOMIC DNA]</scope>
    <source>
        <strain evidence="13 14">DY2726D</strain>
    </source>
</reference>
<comment type="similarity">
    <text evidence="11">Belongs to the ABC transporter superfamily.</text>
</comment>
<gene>
    <name evidence="13" type="ORF">CCE28_20640</name>
</gene>
<keyword evidence="9 11" id="KW-1278">Translocase</keyword>
<comment type="function">
    <text evidence="11">Part of an ABC transporter complex involved in carbohydrate import. Could be involved in ribose, galactose and/or methyl galactoside import. Responsible for energy coupling to the transport system.</text>
</comment>
<feature type="domain" description="ABC transporter" evidence="12">
    <location>
        <begin position="7"/>
        <end position="243"/>
    </location>
</feature>
<dbReference type="FunFam" id="3.40.50.300:FF:000127">
    <property type="entry name" value="Ribose import ATP-binding protein RbsA"/>
    <property type="match status" value="1"/>
</dbReference>
<dbReference type="EMBL" id="NIBG01000033">
    <property type="protein sequence ID" value="PAB56643.1"/>
    <property type="molecule type" value="Genomic_DNA"/>
</dbReference>
<dbReference type="PANTHER" id="PTHR43790:SF7">
    <property type="entry name" value="GALACTOSE_METHYL GALACTOSIDE IMPORT ATP-BINDING PROTEIN MGLA"/>
    <property type="match status" value="1"/>
</dbReference>
<organism evidence="13 14">
    <name type="scientific">Anaeromicrobium sediminis</name>
    <dbReference type="NCBI Taxonomy" id="1478221"/>
    <lineage>
        <taxon>Bacteria</taxon>
        <taxon>Bacillati</taxon>
        <taxon>Bacillota</taxon>
        <taxon>Clostridia</taxon>
        <taxon>Peptostreptococcales</taxon>
        <taxon>Thermotaleaceae</taxon>
        <taxon>Anaeromicrobium</taxon>
    </lineage>
</organism>
<evidence type="ECO:0000256" key="11">
    <source>
        <dbReference type="RuleBase" id="RU367029"/>
    </source>
</evidence>
<keyword evidence="4 11" id="KW-1003">Cell membrane</keyword>
<dbReference type="Pfam" id="PF00005">
    <property type="entry name" value="ABC_tran"/>
    <property type="match status" value="2"/>
</dbReference>
<evidence type="ECO:0000313" key="14">
    <source>
        <dbReference type="Proteomes" id="UP000216024"/>
    </source>
</evidence>
<dbReference type="PROSITE" id="PS00211">
    <property type="entry name" value="ABC_TRANSPORTER_1"/>
    <property type="match status" value="1"/>
</dbReference>
<dbReference type="InterPro" id="IPR003439">
    <property type="entry name" value="ABC_transporter-like_ATP-bd"/>
</dbReference>
<evidence type="ECO:0000256" key="9">
    <source>
        <dbReference type="ARBA" id="ARBA00022967"/>
    </source>
</evidence>
<dbReference type="AlphaFoldDB" id="A0A267MCV6"/>
<dbReference type="FunFam" id="3.40.50.300:FF:000126">
    <property type="entry name" value="Galactose/methyl galactoside import ATP-binding protein MglA"/>
    <property type="match status" value="1"/>
</dbReference>
<dbReference type="GO" id="GO:0016887">
    <property type="term" value="F:ATP hydrolysis activity"/>
    <property type="evidence" value="ECO:0007669"/>
    <property type="project" value="InterPro"/>
</dbReference>
<dbReference type="GO" id="GO:0043211">
    <property type="term" value="F:ABC-type carbohydrate transporter activity"/>
    <property type="evidence" value="ECO:0007669"/>
    <property type="project" value="UniProtKB-UniRule"/>
</dbReference>
<evidence type="ECO:0000259" key="12">
    <source>
        <dbReference type="PROSITE" id="PS50893"/>
    </source>
</evidence>
<dbReference type="GO" id="GO:0005886">
    <property type="term" value="C:plasma membrane"/>
    <property type="evidence" value="ECO:0007669"/>
    <property type="project" value="UniProtKB-SubCell"/>
</dbReference>
<comment type="caution">
    <text evidence="13">The sequence shown here is derived from an EMBL/GenBank/DDBJ whole genome shotgun (WGS) entry which is preliminary data.</text>
</comment>
<evidence type="ECO:0000256" key="4">
    <source>
        <dbReference type="ARBA" id="ARBA00022475"/>
    </source>
</evidence>
<evidence type="ECO:0000256" key="6">
    <source>
        <dbReference type="ARBA" id="ARBA00022737"/>
    </source>
</evidence>
<proteinExistence type="inferred from homology"/>
<keyword evidence="14" id="KW-1185">Reference proteome</keyword>
<evidence type="ECO:0000256" key="10">
    <source>
        <dbReference type="ARBA" id="ARBA00023136"/>
    </source>
</evidence>
<dbReference type="SMART" id="SM00382">
    <property type="entry name" value="AAA"/>
    <property type="match status" value="2"/>
</dbReference>